<comment type="caution">
    <text evidence="1">The sequence shown here is derived from an EMBL/GenBank/DDBJ whole genome shotgun (WGS) entry which is preliminary data.</text>
</comment>
<name>A0A1V9XFX0_9ACAR</name>
<sequence length="157" mass="17183">MRQRESSMAPGAHAAPQAAIEMMAPRSSAVFLGSSVLLCSHYSLALSGTWAGATPIRSKQTLANWMADKTLQCKASAFHIGMNPFFSGEKDRQAAFRERLARSVGITQRLSFALRCLLVGLPTNAVVIQPYQQTGKAARRPQSSSARPQTRRYCKRV</sequence>
<dbReference type="Proteomes" id="UP000192247">
    <property type="component" value="Unassembled WGS sequence"/>
</dbReference>
<organism evidence="1 2">
    <name type="scientific">Tropilaelaps mercedesae</name>
    <dbReference type="NCBI Taxonomy" id="418985"/>
    <lineage>
        <taxon>Eukaryota</taxon>
        <taxon>Metazoa</taxon>
        <taxon>Ecdysozoa</taxon>
        <taxon>Arthropoda</taxon>
        <taxon>Chelicerata</taxon>
        <taxon>Arachnida</taxon>
        <taxon>Acari</taxon>
        <taxon>Parasitiformes</taxon>
        <taxon>Mesostigmata</taxon>
        <taxon>Gamasina</taxon>
        <taxon>Dermanyssoidea</taxon>
        <taxon>Laelapidae</taxon>
        <taxon>Tropilaelaps</taxon>
    </lineage>
</organism>
<evidence type="ECO:0000313" key="2">
    <source>
        <dbReference type="Proteomes" id="UP000192247"/>
    </source>
</evidence>
<gene>
    <name evidence="1" type="ORF">BIW11_10386</name>
</gene>
<evidence type="ECO:0000313" key="1">
    <source>
        <dbReference type="EMBL" id="OQR72430.1"/>
    </source>
</evidence>
<protein>
    <submittedName>
        <fullName evidence="1">Uncharacterized protein</fullName>
    </submittedName>
</protein>
<dbReference type="AlphaFoldDB" id="A0A1V9XFX0"/>
<reference evidence="1 2" key="1">
    <citation type="journal article" date="2017" name="Gigascience">
        <title>Draft genome of the honey bee ectoparasitic mite, Tropilaelaps mercedesae, is shaped by the parasitic life history.</title>
        <authorList>
            <person name="Dong X."/>
            <person name="Armstrong S.D."/>
            <person name="Xia D."/>
            <person name="Makepeace B.L."/>
            <person name="Darby A.C."/>
            <person name="Kadowaki T."/>
        </authorList>
    </citation>
    <scope>NUCLEOTIDE SEQUENCE [LARGE SCALE GENOMIC DNA]</scope>
    <source>
        <strain evidence="1">Wuxi-XJTLU</strain>
    </source>
</reference>
<dbReference type="EMBL" id="MNPL01011788">
    <property type="protein sequence ID" value="OQR72430.1"/>
    <property type="molecule type" value="Genomic_DNA"/>
</dbReference>
<accession>A0A1V9XFX0</accession>
<keyword evidence="2" id="KW-1185">Reference proteome</keyword>
<proteinExistence type="predicted"/>
<dbReference type="InParanoid" id="A0A1V9XFX0"/>